<accession>A0AAV7NJC8</accession>
<evidence type="ECO:0000313" key="1">
    <source>
        <dbReference type="EMBL" id="KAJ1112925.1"/>
    </source>
</evidence>
<gene>
    <name evidence="1" type="ORF">NDU88_001186</name>
</gene>
<comment type="caution">
    <text evidence="1">The sequence shown here is derived from an EMBL/GenBank/DDBJ whole genome shotgun (WGS) entry which is preliminary data.</text>
</comment>
<reference evidence="1" key="1">
    <citation type="journal article" date="2022" name="bioRxiv">
        <title>Sequencing and chromosome-scale assembly of the giantPleurodeles waltlgenome.</title>
        <authorList>
            <person name="Brown T."/>
            <person name="Elewa A."/>
            <person name="Iarovenko S."/>
            <person name="Subramanian E."/>
            <person name="Araus A.J."/>
            <person name="Petzold A."/>
            <person name="Susuki M."/>
            <person name="Suzuki K.-i.T."/>
            <person name="Hayashi T."/>
            <person name="Toyoda A."/>
            <person name="Oliveira C."/>
            <person name="Osipova E."/>
            <person name="Leigh N.D."/>
            <person name="Simon A."/>
            <person name="Yun M.H."/>
        </authorList>
    </citation>
    <scope>NUCLEOTIDE SEQUENCE</scope>
    <source>
        <strain evidence="1">20211129_DDA</strain>
        <tissue evidence="1">Liver</tissue>
    </source>
</reference>
<sequence length="72" mass="8265">MLIYISGGPCTGTPRTREVMRVPSVFFLCMCHLRTRQELRLMGARRSVCDKRIRCDSRVLSETPPLSPWKAP</sequence>
<keyword evidence="2" id="KW-1185">Reference proteome</keyword>
<name>A0AAV7NJC8_PLEWA</name>
<dbReference type="EMBL" id="JANPWB010000012">
    <property type="protein sequence ID" value="KAJ1112925.1"/>
    <property type="molecule type" value="Genomic_DNA"/>
</dbReference>
<protein>
    <submittedName>
        <fullName evidence="1">Uncharacterized protein</fullName>
    </submittedName>
</protein>
<dbReference type="Proteomes" id="UP001066276">
    <property type="component" value="Chromosome 8"/>
</dbReference>
<evidence type="ECO:0000313" key="2">
    <source>
        <dbReference type="Proteomes" id="UP001066276"/>
    </source>
</evidence>
<proteinExistence type="predicted"/>
<dbReference type="AlphaFoldDB" id="A0AAV7NJC8"/>
<organism evidence="1 2">
    <name type="scientific">Pleurodeles waltl</name>
    <name type="common">Iberian ribbed newt</name>
    <dbReference type="NCBI Taxonomy" id="8319"/>
    <lineage>
        <taxon>Eukaryota</taxon>
        <taxon>Metazoa</taxon>
        <taxon>Chordata</taxon>
        <taxon>Craniata</taxon>
        <taxon>Vertebrata</taxon>
        <taxon>Euteleostomi</taxon>
        <taxon>Amphibia</taxon>
        <taxon>Batrachia</taxon>
        <taxon>Caudata</taxon>
        <taxon>Salamandroidea</taxon>
        <taxon>Salamandridae</taxon>
        <taxon>Pleurodelinae</taxon>
        <taxon>Pleurodeles</taxon>
    </lineage>
</organism>